<feature type="compositionally biased region" description="Basic residues" evidence="1">
    <location>
        <begin position="93"/>
        <end position="106"/>
    </location>
</feature>
<feature type="region of interest" description="Disordered" evidence="1">
    <location>
        <begin position="81"/>
        <end position="109"/>
    </location>
</feature>
<proteinExistence type="predicted"/>
<comment type="caution">
    <text evidence="2">The sequence shown here is derived from an EMBL/GenBank/DDBJ whole genome shotgun (WGS) entry which is preliminary data.</text>
</comment>
<accession>A0ABU4D6I4</accession>
<reference evidence="2 3" key="1">
    <citation type="submission" date="2023-10" db="EMBL/GenBank/DDBJ databases">
        <title>Development of a sustainable strategy for remediation of hydrocarbon-contaminated territories based on the waste exchange concept.</title>
        <authorList>
            <person name="Krivoruchko A."/>
        </authorList>
    </citation>
    <scope>NUCLEOTIDE SEQUENCE [LARGE SCALE GENOMIC DNA]</scope>
    <source>
        <strain evidence="2 3">IEGM 1327</strain>
    </source>
</reference>
<protein>
    <submittedName>
        <fullName evidence="2">Uncharacterized protein</fullName>
    </submittedName>
</protein>
<dbReference type="RefSeq" id="WP_317534127.1">
    <property type="nucleotide sequence ID" value="NZ_JAWLKF010000018.1"/>
</dbReference>
<evidence type="ECO:0000256" key="1">
    <source>
        <dbReference type="SAM" id="MobiDB-lite"/>
    </source>
</evidence>
<keyword evidence="3" id="KW-1185">Reference proteome</keyword>
<dbReference type="Proteomes" id="UP001186104">
    <property type="component" value="Unassembled WGS sequence"/>
</dbReference>
<dbReference type="EMBL" id="JAWLKF010000018">
    <property type="protein sequence ID" value="MDV6305313.1"/>
    <property type="molecule type" value="Genomic_DNA"/>
</dbReference>
<gene>
    <name evidence="2" type="ORF">R3P93_22340</name>
</gene>
<name>A0ABU4D6I4_9NOCA</name>
<evidence type="ECO:0000313" key="2">
    <source>
        <dbReference type="EMBL" id="MDV6305313.1"/>
    </source>
</evidence>
<sequence length="120" mass="13163">MSDNEFVATVPERVLDELAQVVIDRIDQLLDRVTDRAVAAPTPGSAAWELEWSARGTAIGRARVAERSRVREELARRAFAGLDAPGSAAPAMKGRHSSPSRPRRTQPGRVRVDEAQLAFF</sequence>
<organism evidence="2 3">
    <name type="scientific">Rhodococcus cerastii</name>
    <dbReference type="NCBI Taxonomy" id="908616"/>
    <lineage>
        <taxon>Bacteria</taxon>
        <taxon>Bacillati</taxon>
        <taxon>Actinomycetota</taxon>
        <taxon>Actinomycetes</taxon>
        <taxon>Mycobacteriales</taxon>
        <taxon>Nocardiaceae</taxon>
        <taxon>Rhodococcus</taxon>
    </lineage>
</organism>
<evidence type="ECO:0000313" key="3">
    <source>
        <dbReference type="Proteomes" id="UP001186104"/>
    </source>
</evidence>